<gene>
    <name evidence="1" type="ORF">BDP81DRAFT_155815</name>
</gene>
<organism evidence="1 2">
    <name type="scientific">Colletotrichum phormii</name>
    <dbReference type="NCBI Taxonomy" id="359342"/>
    <lineage>
        <taxon>Eukaryota</taxon>
        <taxon>Fungi</taxon>
        <taxon>Dikarya</taxon>
        <taxon>Ascomycota</taxon>
        <taxon>Pezizomycotina</taxon>
        <taxon>Sordariomycetes</taxon>
        <taxon>Hypocreomycetidae</taxon>
        <taxon>Glomerellales</taxon>
        <taxon>Glomerellaceae</taxon>
        <taxon>Colletotrichum</taxon>
        <taxon>Colletotrichum acutatum species complex</taxon>
    </lineage>
</organism>
<dbReference type="RefSeq" id="XP_060438052.1">
    <property type="nucleotide sequence ID" value="XM_060581950.1"/>
</dbReference>
<protein>
    <submittedName>
        <fullName evidence="1">Uncharacterized protein</fullName>
    </submittedName>
</protein>
<dbReference type="AlphaFoldDB" id="A0AAI9ZD29"/>
<keyword evidence="2" id="KW-1185">Reference proteome</keyword>
<accession>A0AAI9ZD29</accession>
<reference evidence="1" key="1">
    <citation type="submission" date="2021-06" db="EMBL/GenBank/DDBJ databases">
        <title>Comparative genomics, transcriptomics and evolutionary studies reveal genomic signatures of adaptation to plant cell wall in hemibiotrophic fungi.</title>
        <authorList>
            <consortium name="DOE Joint Genome Institute"/>
            <person name="Baroncelli R."/>
            <person name="Diaz J.F."/>
            <person name="Benocci T."/>
            <person name="Peng M."/>
            <person name="Battaglia E."/>
            <person name="Haridas S."/>
            <person name="Andreopoulos W."/>
            <person name="Labutti K."/>
            <person name="Pangilinan J."/>
            <person name="Floch G.L."/>
            <person name="Makela M.R."/>
            <person name="Henrissat B."/>
            <person name="Grigoriev I.V."/>
            <person name="Crouch J.A."/>
            <person name="De Vries R.P."/>
            <person name="Sukno S.A."/>
            <person name="Thon M.R."/>
        </authorList>
    </citation>
    <scope>NUCLEOTIDE SEQUENCE</scope>
    <source>
        <strain evidence="1">CBS 102054</strain>
    </source>
</reference>
<evidence type="ECO:0000313" key="1">
    <source>
        <dbReference type="EMBL" id="KAK1622057.1"/>
    </source>
</evidence>
<dbReference type="Proteomes" id="UP001243989">
    <property type="component" value="Unassembled WGS sequence"/>
</dbReference>
<proteinExistence type="predicted"/>
<sequence length="110" mass="11787">MRNTYLPPVSFVKAKEGPALSIQLLDPSAPLYPGSVIRGHVTRKLHIFAAVATVRVYLIGGSAARLWVQRGTSAVVLGAGFDFWSRNAVSQVVHQGPLHIAPEPDTASQT</sequence>
<dbReference type="GeneID" id="85466812"/>
<comment type="caution">
    <text evidence="1">The sequence shown here is derived from an EMBL/GenBank/DDBJ whole genome shotgun (WGS) entry which is preliminary data.</text>
</comment>
<evidence type="ECO:0000313" key="2">
    <source>
        <dbReference type="Proteomes" id="UP001243989"/>
    </source>
</evidence>
<name>A0AAI9ZD29_9PEZI</name>
<dbReference type="EMBL" id="JAHMHQ010000039">
    <property type="protein sequence ID" value="KAK1622057.1"/>
    <property type="molecule type" value="Genomic_DNA"/>
</dbReference>